<protein>
    <submittedName>
        <fullName evidence="5">Caspase family protein</fullName>
    </submittedName>
</protein>
<dbReference type="PROSITE" id="PS50208">
    <property type="entry name" value="CASPASE_P20"/>
    <property type="match status" value="1"/>
</dbReference>
<comment type="caution">
    <text evidence="5">The sequence shown here is derived from an EMBL/GenBank/DDBJ whole genome shotgun (WGS) entry which is preliminary data.</text>
</comment>
<feature type="signal peptide" evidence="3">
    <location>
        <begin position="1"/>
        <end position="33"/>
    </location>
</feature>
<dbReference type="SUPFAM" id="SSF52129">
    <property type="entry name" value="Caspase-like"/>
    <property type="match status" value="1"/>
</dbReference>
<dbReference type="InterPro" id="IPR001309">
    <property type="entry name" value="Pept_C14_p20"/>
</dbReference>
<organism evidence="5 6">
    <name type="scientific">Pseudaquabacterium inlustre</name>
    <dbReference type="NCBI Taxonomy" id="2984192"/>
    <lineage>
        <taxon>Bacteria</taxon>
        <taxon>Pseudomonadati</taxon>
        <taxon>Pseudomonadota</taxon>
        <taxon>Betaproteobacteria</taxon>
        <taxon>Burkholderiales</taxon>
        <taxon>Sphaerotilaceae</taxon>
        <taxon>Pseudaquabacterium</taxon>
    </lineage>
</organism>
<dbReference type="Gene3D" id="3.40.50.1460">
    <property type="match status" value="1"/>
</dbReference>
<dbReference type="Pfam" id="PF00656">
    <property type="entry name" value="Peptidase_C14"/>
    <property type="match status" value="1"/>
</dbReference>
<evidence type="ECO:0000256" key="3">
    <source>
        <dbReference type="SAM" id="SignalP"/>
    </source>
</evidence>
<feature type="compositionally biased region" description="Pro residues" evidence="2">
    <location>
        <begin position="362"/>
        <end position="380"/>
    </location>
</feature>
<dbReference type="Gene3D" id="2.40.360.20">
    <property type="match status" value="1"/>
</dbReference>
<dbReference type="PANTHER" id="PTHR22576">
    <property type="entry name" value="MUCOSA ASSOCIATED LYMPHOID TISSUE LYMPHOMA TRANSLOCATION PROTEIN 1/PARACASPASE"/>
    <property type="match status" value="1"/>
</dbReference>
<dbReference type="Proteomes" id="UP001365405">
    <property type="component" value="Unassembled WGS sequence"/>
</dbReference>
<keyword evidence="3" id="KW-0732">Signal</keyword>
<feature type="domain" description="Caspase family p20" evidence="4">
    <location>
        <begin position="70"/>
        <end position="199"/>
    </location>
</feature>
<reference evidence="5 6" key="1">
    <citation type="submission" date="2024-04" db="EMBL/GenBank/DDBJ databases">
        <title>Novel species of the genus Ideonella isolated from streams.</title>
        <authorList>
            <person name="Lu H."/>
        </authorList>
    </citation>
    <scope>NUCLEOTIDE SEQUENCE [LARGE SCALE GENOMIC DNA]</scope>
    <source>
        <strain evidence="5 6">DXS22W</strain>
    </source>
</reference>
<evidence type="ECO:0000256" key="2">
    <source>
        <dbReference type="SAM" id="MobiDB-lite"/>
    </source>
</evidence>
<sequence length="713" mass="74927">MLRPDRPAPSASAVLAASVCAACLAWTAGPAAAQTGGSRPPAGTSTAAAPATDAQRNLKVQPAAPVAQAARRVALVIGNEAYRDAPLSNPVNDATEMARALQAAGFDVLLRTNADQREMLAVLREFGNRLRGSQAGVFYFAGHGMQIKGRNHLIPVGADIQREDEVAYQSLDAQAVLDKMESAGNGANLMILDACRNNPFARSFRSSVQGLAQMDAPVGTLVAFATSPGAVASDGSGRHGLYTQHLLEAMRKPGLKVEDVFKQVRAAVRRASQGKQVPWESTSLEGDFYLAGEPPPVAPPAPVPPPVPIPAPPPVDVTAALDDALWQTVQGSRVLAEVQAYLTRFPAGRHAADARRRVAELTPPPVAPPRPPAPVPAPAPAPAPAVVLPVPAPAPQAVPILAAPGPGATAPDSDRDRRTQQVLAELGRPPAAAPRPAAPTVLAAAPATAPPPAPIPAPAPAPAAASVAAVPPRLPPGADADVEALKAAQRQRTAELLAQLAPPVAAPVPPSQRNAFGFAAGDQWRYRVIDRLKGGDITQTYRRRIERVLPDGQLQDGKLLMTAAGSVVASEHGNGDRETWPEPLELFGALPRAGQSRELRAVRELREAGGTVHRSVFSGSLQVAGRETVRTPAGDFEALRVDVSLRGDTSRSDGGRSYLLFWKRTYWFAPELGLPVAIDYEHRSDSTLTSRTRHELVSVDTARQRDTLAKATP</sequence>
<dbReference type="RefSeq" id="WP_341410188.1">
    <property type="nucleotide sequence ID" value="NZ_JBBUTH010000004.1"/>
</dbReference>
<feature type="region of interest" description="Disordered" evidence="2">
    <location>
        <begin position="32"/>
        <end position="55"/>
    </location>
</feature>
<evidence type="ECO:0000259" key="4">
    <source>
        <dbReference type="PROSITE" id="PS50208"/>
    </source>
</evidence>
<feature type="region of interest" description="Disordered" evidence="2">
    <location>
        <begin position="361"/>
        <end position="380"/>
    </location>
</feature>
<dbReference type="InterPro" id="IPR052039">
    <property type="entry name" value="Caspase-related_regulators"/>
</dbReference>
<accession>A0ABU9CF50</accession>
<feature type="compositionally biased region" description="Low complexity" evidence="2">
    <location>
        <begin position="40"/>
        <end position="54"/>
    </location>
</feature>
<feature type="chain" id="PRO_5045963166" evidence="3">
    <location>
        <begin position="34"/>
        <end position="713"/>
    </location>
</feature>
<evidence type="ECO:0000313" key="6">
    <source>
        <dbReference type="Proteomes" id="UP001365405"/>
    </source>
</evidence>
<dbReference type="EMBL" id="JBBUTH010000004">
    <property type="protein sequence ID" value="MEK8050514.1"/>
    <property type="molecule type" value="Genomic_DNA"/>
</dbReference>
<dbReference type="PANTHER" id="PTHR22576:SF37">
    <property type="entry name" value="MUCOSA-ASSOCIATED LYMPHOID TISSUE LYMPHOMA TRANSLOCATION PROTEIN 1"/>
    <property type="match status" value="1"/>
</dbReference>
<gene>
    <name evidence="5" type="ORF">AACH10_09710</name>
</gene>
<proteinExistence type="inferred from homology"/>
<evidence type="ECO:0000256" key="1">
    <source>
        <dbReference type="ARBA" id="ARBA00010134"/>
    </source>
</evidence>
<keyword evidence="6" id="KW-1185">Reference proteome</keyword>
<dbReference type="InterPro" id="IPR015917">
    <property type="entry name" value="Pept_C14A"/>
</dbReference>
<evidence type="ECO:0000313" key="5">
    <source>
        <dbReference type="EMBL" id="MEK8050514.1"/>
    </source>
</evidence>
<feature type="region of interest" description="Disordered" evidence="2">
    <location>
        <begin position="399"/>
        <end position="419"/>
    </location>
</feature>
<dbReference type="SMART" id="SM00115">
    <property type="entry name" value="CASc"/>
    <property type="match status" value="1"/>
</dbReference>
<comment type="similarity">
    <text evidence="1">Belongs to the peptidase C14A family.</text>
</comment>
<dbReference type="InterPro" id="IPR011600">
    <property type="entry name" value="Pept_C14_caspase"/>
</dbReference>
<dbReference type="InterPro" id="IPR029030">
    <property type="entry name" value="Caspase-like_dom_sf"/>
</dbReference>
<name>A0ABU9CF50_9BURK</name>